<proteinExistence type="predicted"/>
<dbReference type="AlphaFoldDB" id="A0A0S4ILY2"/>
<keyword evidence="2" id="KW-1185">Reference proteome</keyword>
<dbReference type="EMBL" id="CYKH01000124">
    <property type="protein sequence ID" value="CUE72302.1"/>
    <property type="molecule type" value="Genomic_DNA"/>
</dbReference>
<dbReference type="VEuPathDB" id="TriTrypDB:BSAL_54150c"/>
<name>A0A0S4ILY2_BODSA</name>
<protein>
    <submittedName>
        <fullName evidence="1">Uncharacterized protein</fullName>
    </submittedName>
</protein>
<dbReference type="Proteomes" id="UP000051952">
    <property type="component" value="Unassembled WGS sequence"/>
</dbReference>
<gene>
    <name evidence="1" type="ORF">BSAL_54150c</name>
</gene>
<sequence>MSSTQQPGDHSAAVATAQTKQQLIDPKFDFTKRLLECAIDSGLLAVNPARDVITWHAPLHDFVAAPGVNISSLTNVGFNLDVVSSLQKLCEVMSKAEVTEGADKLAEDFFYVTDSPPSQQPMTSLAEVVEDPDVKWKGMARRLLHMCGFWSRRQKPQHKDRKFFDKMEVGHFDFFHEQLVKKLILDVDVCDPAQLSQRLEDLAMQHKCEGSTFFKLTFIATSTTAATRSKPQSAW</sequence>
<organism evidence="1 2">
    <name type="scientific">Bodo saltans</name>
    <name type="common">Flagellated protozoan</name>
    <dbReference type="NCBI Taxonomy" id="75058"/>
    <lineage>
        <taxon>Eukaryota</taxon>
        <taxon>Discoba</taxon>
        <taxon>Euglenozoa</taxon>
        <taxon>Kinetoplastea</taxon>
        <taxon>Metakinetoplastina</taxon>
        <taxon>Eubodonida</taxon>
        <taxon>Bodonidae</taxon>
        <taxon>Bodo</taxon>
    </lineage>
</organism>
<evidence type="ECO:0000313" key="2">
    <source>
        <dbReference type="Proteomes" id="UP000051952"/>
    </source>
</evidence>
<evidence type="ECO:0000313" key="1">
    <source>
        <dbReference type="EMBL" id="CUE72302.1"/>
    </source>
</evidence>
<accession>A0A0S4ILY2</accession>
<reference evidence="2" key="1">
    <citation type="submission" date="2015-09" db="EMBL/GenBank/DDBJ databases">
        <authorList>
            <consortium name="Pathogen Informatics"/>
        </authorList>
    </citation>
    <scope>NUCLEOTIDE SEQUENCE [LARGE SCALE GENOMIC DNA]</scope>
    <source>
        <strain evidence="2">Lake Konstanz</strain>
    </source>
</reference>